<dbReference type="InterPro" id="IPR005225">
    <property type="entry name" value="Small_GTP-bd"/>
</dbReference>
<dbReference type="PIRSF" id="PIRSF002401">
    <property type="entry name" value="GTP_bd_Obg/CgtA"/>
    <property type="match status" value="1"/>
</dbReference>
<feature type="domain" description="OCT" evidence="11">
    <location>
        <begin position="363"/>
        <end position="441"/>
    </location>
</feature>
<dbReference type="GO" id="GO:0003924">
    <property type="term" value="F:GTPase activity"/>
    <property type="evidence" value="ECO:0007669"/>
    <property type="project" value="UniProtKB-UniRule"/>
</dbReference>
<dbReference type="EMBL" id="AP018712">
    <property type="protein sequence ID" value="BBE31864.1"/>
    <property type="molecule type" value="Genomic_DNA"/>
</dbReference>
<dbReference type="PROSITE" id="PS00905">
    <property type="entry name" value="GTP1_OBG"/>
    <property type="match status" value="1"/>
</dbReference>
<dbReference type="FunCoup" id="A0A7G1G9G2">
    <property type="interactions" value="339"/>
</dbReference>
<dbReference type="PANTHER" id="PTHR11702">
    <property type="entry name" value="DEVELOPMENTALLY REGULATED GTP-BINDING PROTEIN-RELATED"/>
    <property type="match status" value="1"/>
</dbReference>
<dbReference type="NCBIfam" id="NF008954">
    <property type="entry name" value="PRK12296.1"/>
    <property type="match status" value="1"/>
</dbReference>
<evidence type="ECO:0000256" key="5">
    <source>
        <dbReference type="ARBA" id="ARBA00022741"/>
    </source>
</evidence>
<evidence type="ECO:0000256" key="4">
    <source>
        <dbReference type="ARBA" id="ARBA00022723"/>
    </source>
</evidence>
<dbReference type="Gene3D" id="3.30.300.350">
    <property type="entry name" value="GTP-binding protein OBG, C-terminal domain"/>
    <property type="match status" value="1"/>
</dbReference>
<keyword evidence="4 9" id="KW-0479">Metal-binding</keyword>
<dbReference type="PRINTS" id="PR00326">
    <property type="entry name" value="GTP1OBG"/>
</dbReference>
<feature type="binding site" evidence="9">
    <location>
        <position position="175"/>
    </location>
    <ligand>
        <name>Mg(2+)</name>
        <dbReference type="ChEBI" id="CHEBI:18420"/>
    </ligand>
</feature>
<dbReference type="InterPro" id="IPR015349">
    <property type="entry name" value="OCT_dom"/>
</dbReference>
<keyword evidence="3 9" id="KW-0963">Cytoplasm</keyword>
<evidence type="ECO:0000256" key="8">
    <source>
        <dbReference type="ARBA" id="ARBA00023134"/>
    </source>
</evidence>
<evidence type="ECO:0000259" key="11">
    <source>
        <dbReference type="PROSITE" id="PS51881"/>
    </source>
</evidence>
<dbReference type="GO" id="GO:0000287">
    <property type="term" value="F:magnesium ion binding"/>
    <property type="evidence" value="ECO:0007669"/>
    <property type="project" value="InterPro"/>
</dbReference>
<evidence type="ECO:0000259" key="12">
    <source>
        <dbReference type="PROSITE" id="PS51883"/>
    </source>
</evidence>
<keyword evidence="14" id="KW-1185">Reference proteome</keyword>
<feature type="binding site" evidence="9">
    <location>
        <begin position="285"/>
        <end position="288"/>
    </location>
    <ligand>
        <name>GTP</name>
        <dbReference type="ChEBI" id="CHEBI:37565"/>
    </ligand>
</feature>
<dbReference type="InterPro" id="IPR006169">
    <property type="entry name" value="GTP1_OBG_dom"/>
</dbReference>
<dbReference type="InParanoid" id="A0A7G1G9G2"/>
<dbReference type="RefSeq" id="WP_190614684.1">
    <property type="nucleotide sequence ID" value="NZ_AP018712.1"/>
</dbReference>
<comment type="similarity">
    <text evidence="2 9">Belongs to the TRAFAC class OBG-HflX-like GTPase superfamily. OBG GTPase family.</text>
</comment>
<dbReference type="Gene3D" id="3.40.50.300">
    <property type="entry name" value="P-loop containing nucleotide triphosphate hydrolases"/>
    <property type="match status" value="1"/>
</dbReference>
<evidence type="ECO:0000256" key="9">
    <source>
        <dbReference type="HAMAP-Rule" id="MF_01454"/>
    </source>
</evidence>
<comment type="subunit">
    <text evidence="9">Monomer.</text>
</comment>
<evidence type="ECO:0000256" key="1">
    <source>
        <dbReference type="ARBA" id="ARBA00001946"/>
    </source>
</evidence>
<dbReference type="Pfam" id="PF09269">
    <property type="entry name" value="DUF1967"/>
    <property type="match status" value="1"/>
</dbReference>
<dbReference type="NCBIfam" id="TIGR00231">
    <property type="entry name" value="small_GTP"/>
    <property type="match status" value="1"/>
</dbReference>
<dbReference type="GO" id="GO:0042254">
    <property type="term" value="P:ribosome biogenesis"/>
    <property type="evidence" value="ECO:0007669"/>
    <property type="project" value="UniProtKB-UniRule"/>
</dbReference>
<keyword evidence="5 9" id="KW-0547">Nucleotide-binding</keyword>
<evidence type="ECO:0000256" key="3">
    <source>
        <dbReference type="ARBA" id="ARBA00022490"/>
    </source>
</evidence>
<dbReference type="EC" id="3.6.5.-" evidence="9"/>
<feature type="binding site" evidence="9">
    <location>
        <position position="195"/>
    </location>
    <ligand>
        <name>Mg(2+)</name>
        <dbReference type="ChEBI" id="CHEBI:18420"/>
    </ligand>
</feature>
<feature type="binding site" evidence="9">
    <location>
        <begin position="314"/>
        <end position="316"/>
    </location>
    <ligand>
        <name>GTP</name>
        <dbReference type="ChEBI" id="CHEBI:37565"/>
    </ligand>
</feature>
<keyword evidence="6 9" id="KW-0378">Hydrolase</keyword>
<comment type="subcellular location">
    <subcellularLocation>
        <location evidence="9">Cytoplasm</location>
    </subcellularLocation>
</comment>
<dbReference type="NCBIfam" id="TIGR03595">
    <property type="entry name" value="Obg_CgtA_exten"/>
    <property type="match status" value="1"/>
</dbReference>
<dbReference type="Pfam" id="PF01926">
    <property type="entry name" value="MMR_HSR1"/>
    <property type="match status" value="1"/>
</dbReference>
<dbReference type="PROSITE" id="PS51710">
    <property type="entry name" value="G_OBG"/>
    <property type="match status" value="1"/>
</dbReference>
<dbReference type="SUPFAM" id="SSF102741">
    <property type="entry name" value="Obg GTP-binding protein C-terminal domain"/>
    <property type="match status" value="1"/>
</dbReference>
<keyword evidence="7 9" id="KW-0460">Magnesium</keyword>
<feature type="domain" description="OBG-type G" evidence="10">
    <location>
        <begin position="162"/>
        <end position="333"/>
    </location>
</feature>
<evidence type="ECO:0000313" key="14">
    <source>
        <dbReference type="Proteomes" id="UP000516361"/>
    </source>
</evidence>
<evidence type="ECO:0000256" key="7">
    <source>
        <dbReference type="ARBA" id="ARBA00022842"/>
    </source>
</evidence>
<proteinExistence type="inferred from homology"/>
<dbReference type="Gene3D" id="2.70.210.12">
    <property type="entry name" value="GTP1/OBG domain"/>
    <property type="match status" value="1"/>
</dbReference>
<dbReference type="NCBIfam" id="TIGR02729">
    <property type="entry name" value="Obg_CgtA"/>
    <property type="match status" value="1"/>
</dbReference>
<dbReference type="SUPFAM" id="SSF82051">
    <property type="entry name" value="Obg GTP-binding protein N-terminal domain"/>
    <property type="match status" value="1"/>
</dbReference>
<dbReference type="CDD" id="cd01898">
    <property type="entry name" value="Obg"/>
    <property type="match status" value="1"/>
</dbReference>
<dbReference type="GO" id="GO:0005525">
    <property type="term" value="F:GTP binding"/>
    <property type="evidence" value="ECO:0007669"/>
    <property type="project" value="UniProtKB-UniRule"/>
</dbReference>
<dbReference type="SUPFAM" id="SSF52540">
    <property type="entry name" value="P-loop containing nucleoside triphosphate hydrolases"/>
    <property type="match status" value="1"/>
</dbReference>
<dbReference type="AlphaFoldDB" id="A0A7G1G9G2"/>
<dbReference type="GO" id="GO:0005737">
    <property type="term" value="C:cytoplasm"/>
    <property type="evidence" value="ECO:0007669"/>
    <property type="project" value="UniProtKB-SubCell"/>
</dbReference>
<accession>A0A7G1G9G2</accession>
<dbReference type="NCBIfam" id="NF008956">
    <property type="entry name" value="PRK12299.1"/>
    <property type="match status" value="1"/>
</dbReference>
<protein>
    <recommendedName>
        <fullName evidence="9">GTPase Obg</fullName>
        <ecNumber evidence="9">3.6.5.-</ecNumber>
    </recommendedName>
    <alternativeName>
        <fullName evidence="9">GTP-binding protein Obg</fullName>
    </alternativeName>
</protein>
<feature type="binding site" evidence="9">
    <location>
        <begin position="193"/>
        <end position="197"/>
    </location>
    <ligand>
        <name>GTP</name>
        <dbReference type="ChEBI" id="CHEBI:37565"/>
    </ligand>
</feature>
<dbReference type="Pfam" id="PF01018">
    <property type="entry name" value="GTP1_OBG"/>
    <property type="match status" value="1"/>
</dbReference>
<evidence type="ECO:0000313" key="13">
    <source>
        <dbReference type="EMBL" id="BBE31864.1"/>
    </source>
</evidence>
<dbReference type="InterPro" id="IPR027417">
    <property type="entry name" value="P-loop_NTPase"/>
</dbReference>
<evidence type="ECO:0000256" key="6">
    <source>
        <dbReference type="ARBA" id="ARBA00022801"/>
    </source>
</evidence>
<dbReference type="PANTHER" id="PTHR11702:SF31">
    <property type="entry name" value="MITOCHONDRIAL RIBOSOME-ASSOCIATED GTPASE 2"/>
    <property type="match status" value="1"/>
</dbReference>
<gene>
    <name evidence="9 13" type="primary">obg</name>
    <name evidence="13" type="ORF">OSSY52_20050</name>
</gene>
<name>A0A7G1G9G2_9BACT</name>
<feature type="domain" description="Obg" evidence="12">
    <location>
        <begin position="3"/>
        <end position="161"/>
    </location>
</feature>
<dbReference type="InterPro" id="IPR006073">
    <property type="entry name" value="GTP-bd"/>
</dbReference>
<comment type="function">
    <text evidence="9">An essential GTPase which binds GTP, GDP and possibly (p)ppGpp with moderate affinity, with high nucleotide exchange rates and a fairly low GTP hydrolysis rate. Plays a role in control of the cell cycle, stress response, ribosome biogenesis and in those bacteria that undergo differentiation, in morphogenesis control.</text>
</comment>
<dbReference type="InterPro" id="IPR036346">
    <property type="entry name" value="GTP-bd_prot_GTP1/OBG_C_sf"/>
</dbReference>
<keyword evidence="8 9" id="KW-0342">GTP-binding</keyword>
<dbReference type="InterPro" id="IPR031167">
    <property type="entry name" value="G_OBG"/>
</dbReference>
<dbReference type="InterPro" id="IPR006074">
    <property type="entry name" value="GTP1-OBG_CS"/>
</dbReference>
<dbReference type="HAMAP" id="MF_01454">
    <property type="entry name" value="GTPase_Obg"/>
    <property type="match status" value="1"/>
</dbReference>
<dbReference type="NCBIfam" id="NF008955">
    <property type="entry name" value="PRK12297.1"/>
    <property type="match status" value="1"/>
</dbReference>
<sequence length="441" mass="49342">MEFDFLDEARIYVKAGRGGNGSVNFRREKYVPKGGPDGGDGGNGGNVIIKSVLTKNTLIDFKFKKKFVAEDGVAGTRKKQFGRNGKDTIIEVPVGTMIYDEDTEELIADLTYPEQYVVIARGGKGGKGNAKFANSKMQAPKIAEKGIEGEERNIKFILKLIADIGIVGFPNVGKSTLISKISNAKPKIANYHFTTLKPNLGVVKVGEGNSFVVADIPGLIEGAHEGTGLGDKFLRHIERCHVIVHIVDISGIEGRDPIDDYYKIRKELENFSEILASKKEIIVANKLDLITEEETQKKLKEFTEKTGKEIFEISAYTGYNTDKLISKMWNLISKDRIEYIKRIQKFLKTQPERVKLKVEPVNIPIDFKIKIEVVKWSKDTYEVTGSSVEKLLNKYNIMQEDSKRKIIHLLEENGMDRALLSAGIKEGDTVYIGDLAFEYIP</sequence>
<evidence type="ECO:0000256" key="2">
    <source>
        <dbReference type="ARBA" id="ARBA00007699"/>
    </source>
</evidence>
<dbReference type="InterPro" id="IPR014100">
    <property type="entry name" value="GTP-bd_Obg/CgtA"/>
</dbReference>
<feature type="binding site" evidence="9">
    <location>
        <begin position="168"/>
        <end position="175"/>
    </location>
    <ligand>
        <name>GTP</name>
        <dbReference type="ChEBI" id="CHEBI:37565"/>
    </ligand>
</feature>
<dbReference type="FunFam" id="2.70.210.12:FF:000001">
    <property type="entry name" value="GTPase Obg"/>
    <property type="match status" value="1"/>
</dbReference>
<dbReference type="PROSITE" id="PS51881">
    <property type="entry name" value="OCT"/>
    <property type="match status" value="1"/>
</dbReference>
<comment type="cofactor">
    <cofactor evidence="1 9">
        <name>Mg(2+)</name>
        <dbReference type="ChEBI" id="CHEBI:18420"/>
    </cofactor>
</comment>
<dbReference type="InterPro" id="IPR036726">
    <property type="entry name" value="GTP1_OBG_dom_sf"/>
</dbReference>
<dbReference type="PROSITE" id="PS51883">
    <property type="entry name" value="OBG"/>
    <property type="match status" value="1"/>
</dbReference>
<reference evidence="13 14" key="1">
    <citation type="submission" date="2018-06" db="EMBL/GenBank/DDBJ databases">
        <title>Genome sequencing of Oceanotoga sp. sy52.</title>
        <authorList>
            <person name="Mori K."/>
        </authorList>
    </citation>
    <scope>NUCLEOTIDE SEQUENCE [LARGE SCALE GENOMIC DNA]</scope>
    <source>
        <strain evidence="14">sy52</strain>
    </source>
</reference>
<feature type="binding site" evidence="9">
    <location>
        <begin position="215"/>
        <end position="218"/>
    </location>
    <ligand>
        <name>GTP</name>
        <dbReference type="ChEBI" id="CHEBI:37565"/>
    </ligand>
</feature>
<evidence type="ECO:0000259" key="10">
    <source>
        <dbReference type="PROSITE" id="PS51710"/>
    </source>
</evidence>
<organism evidence="13 14">
    <name type="scientific">Tepiditoga spiralis</name>
    <dbReference type="NCBI Taxonomy" id="2108365"/>
    <lineage>
        <taxon>Bacteria</taxon>
        <taxon>Thermotogati</taxon>
        <taxon>Thermotogota</taxon>
        <taxon>Thermotogae</taxon>
        <taxon>Petrotogales</taxon>
        <taxon>Petrotogaceae</taxon>
        <taxon>Tepiditoga</taxon>
    </lineage>
</organism>
<dbReference type="KEGG" id="ocy:OSSY52_20050"/>
<dbReference type="Proteomes" id="UP000516361">
    <property type="component" value="Chromosome"/>
</dbReference>
<dbReference type="InterPro" id="IPR045086">
    <property type="entry name" value="OBG_GTPase"/>
</dbReference>